<reference evidence="7 8" key="1">
    <citation type="journal article" date="2016" name="Nat. Commun.">
        <title>Thousands of microbial genomes shed light on interconnected biogeochemical processes in an aquifer system.</title>
        <authorList>
            <person name="Anantharaman K."/>
            <person name="Brown C.T."/>
            <person name="Hug L.A."/>
            <person name="Sharon I."/>
            <person name="Castelle C.J."/>
            <person name="Probst A.J."/>
            <person name="Thomas B.C."/>
            <person name="Singh A."/>
            <person name="Wilkins M.J."/>
            <person name="Karaoz U."/>
            <person name="Brodie E.L."/>
            <person name="Williams K.H."/>
            <person name="Hubbard S.S."/>
            <person name="Banfield J.F."/>
        </authorList>
    </citation>
    <scope>NUCLEOTIDE SEQUENCE [LARGE SCALE GENOMIC DNA]</scope>
</reference>
<dbReference type="InterPro" id="IPR019758">
    <property type="entry name" value="Pept_S26A_signal_pept_1_CS"/>
</dbReference>
<dbReference type="PANTHER" id="PTHR43390:SF1">
    <property type="entry name" value="CHLOROPLAST PROCESSING PEPTIDASE"/>
    <property type="match status" value="1"/>
</dbReference>
<evidence type="ECO:0000256" key="2">
    <source>
        <dbReference type="ARBA" id="ARBA00009370"/>
    </source>
</evidence>
<keyword evidence="5" id="KW-0812">Transmembrane</keyword>
<keyword evidence="5" id="KW-1133">Transmembrane helix</keyword>
<gene>
    <name evidence="7" type="ORF">A2784_00290</name>
</gene>
<dbReference type="GO" id="GO:0004252">
    <property type="term" value="F:serine-type endopeptidase activity"/>
    <property type="evidence" value="ECO:0007669"/>
    <property type="project" value="InterPro"/>
</dbReference>
<evidence type="ECO:0000256" key="4">
    <source>
        <dbReference type="ARBA" id="ARBA00022801"/>
    </source>
</evidence>
<dbReference type="CDD" id="cd06530">
    <property type="entry name" value="S26_SPase_I"/>
    <property type="match status" value="1"/>
</dbReference>
<protein>
    <recommendedName>
        <fullName evidence="3 5">Signal peptidase I</fullName>
        <ecNumber evidence="3 5">3.4.21.89</ecNumber>
    </recommendedName>
</protein>
<dbReference type="PRINTS" id="PR00727">
    <property type="entry name" value="LEADERPTASE"/>
</dbReference>
<comment type="similarity">
    <text evidence="2 5">Belongs to the peptidase S26 family.</text>
</comment>
<dbReference type="PROSITE" id="PS00760">
    <property type="entry name" value="SPASE_I_2"/>
    <property type="match status" value="1"/>
</dbReference>
<dbReference type="Proteomes" id="UP000177324">
    <property type="component" value="Unassembled WGS sequence"/>
</dbReference>
<dbReference type="EMBL" id="MHCH01000005">
    <property type="protein sequence ID" value="OGY19023.1"/>
    <property type="molecule type" value="Genomic_DNA"/>
</dbReference>
<sequence length="172" mass="19483">MIYWTLFSVAIIPLLLAVLVIFYLFFASPNQITGAAMAPSYVDGQYYLTDKWSYRFGEPKRGDVVVYKAPSNPDVDYFKRIVGLPGEEIEIREGKVYINGQLLDEPYLAPGTVTYEHTYLKEGQKLAILQGQYFVMGDNRPHSSDSRAHGPIPKESIVGKMTLCYWNCNPSK</sequence>
<dbReference type="STRING" id="1797589.A2784_00290"/>
<evidence type="ECO:0000313" key="8">
    <source>
        <dbReference type="Proteomes" id="UP000177324"/>
    </source>
</evidence>
<dbReference type="InterPro" id="IPR019533">
    <property type="entry name" value="Peptidase_S26"/>
</dbReference>
<evidence type="ECO:0000256" key="5">
    <source>
        <dbReference type="RuleBase" id="RU362042"/>
    </source>
</evidence>
<evidence type="ECO:0000256" key="3">
    <source>
        <dbReference type="ARBA" id="ARBA00013208"/>
    </source>
</evidence>
<dbReference type="InterPro" id="IPR036286">
    <property type="entry name" value="LexA/Signal_pep-like_sf"/>
</dbReference>
<proteinExistence type="inferred from homology"/>
<comment type="caution">
    <text evidence="7">The sequence shown here is derived from an EMBL/GenBank/DDBJ whole genome shotgun (WGS) entry which is preliminary data.</text>
</comment>
<dbReference type="InterPro" id="IPR019757">
    <property type="entry name" value="Pept_S26A_signal_pept_1_Lys-AS"/>
</dbReference>
<dbReference type="InterPro" id="IPR000223">
    <property type="entry name" value="Pept_S26A_signal_pept_1"/>
</dbReference>
<dbReference type="SUPFAM" id="SSF51306">
    <property type="entry name" value="LexA/Signal peptidase"/>
    <property type="match status" value="1"/>
</dbReference>
<dbReference type="Gene3D" id="2.10.109.10">
    <property type="entry name" value="Umud Fragment, subunit A"/>
    <property type="match status" value="1"/>
</dbReference>
<dbReference type="NCBIfam" id="TIGR02227">
    <property type="entry name" value="sigpep_I_bact"/>
    <property type="match status" value="1"/>
</dbReference>
<dbReference type="GO" id="GO:0016020">
    <property type="term" value="C:membrane"/>
    <property type="evidence" value="ECO:0007669"/>
    <property type="project" value="UniProtKB-SubCell"/>
</dbReference>
<accession>A0A1G1VUC9</accession>
<dbReference type="PROSITE" id="PS00761">
    <property type="entry name" value="SPASE_I_3"/>
    <property type="match status" value="1"/>
</dbReference>
<keyword evidence="5" id="KW-0472">Membrane</keyword>
<dbReference type="EC" id="3.4.21.89" evidence="3 5"/>
<name>A0A1G1VUC9_9BACT</name>
<feature type="transmembrane region" description="Helical" evidence="5">
    <location>
        <begin position="6"/>
        <end position="27"/>
    </location>
</feature>
<dbReference type="AlphaFoldDB" id="A0A1G1VUC9"/>
<feature type="domain" description="Peptidase S26" evidence="6">
    <location>
        <begin position="9"/>
        <end position="166"/>
    </location>
</feature>
<keyword evidence="5" id="KW-0645">Protease</keyword>
<dbReference type="Pfam" id="PF10502">
    <property type="entry name" value="Peptidase_S26"/>
    <property type="match status" value="1"/>
</dbReference>
<evidence type="ECO:0000259" key="6">
    <source>
        <dbReference type="Pfam" id="PF10502"/>
    </source>
</evidence>
<evidence type="ECO:0000256" key="1">
    <source>
        <dbReference type="ARBA" id="ARBA00000677"/>
    </source>
</evidence>
<comment type="catalytic activity">
    <reaction evidence="1 5">
        <text>Cleavage of hydrophobic, N-terminal signal or leader sequences from secreted and periplasmic proteins.</text>
        <dbReference type="EC" id="3.4.21.89"/>
    </reaction>
</comment>
<evidence type="ECO:0000313" key="7">
    <source>
        <dbReference type="EMBL" id="OGY19023.1"/>
    </source>
</evidence>
<keyword evidence="4 5" id="KW-0378">Hydrolase</keyword>
<dbReference type="PANTHER" id="PTHR43390">
    <property type="entry name" value="SIGNAL PEPTIDASE I"/>
    <property type="match status" value="1"/>
</dbReference>
<organism evidence="7 8">
    <name type="scientific">Candidatus Chisholmbacteria bacterium RIFCSPHIGHO2_01_FULL_48_12</name>
    <dbReference type="NCBI Taxonomy" id="1797589"/>
    <lineage>
        <taxon>Bacteria</taxon>
        <taxon>Candidatus Chisholmiibacteriota</taxon>
    </lineage>
</organism>
<comment type="subcellular location">
    <subcellularLocation>
        <location evidence="5">Membrane</location>
        <topology evidence="5">Single-pass type II membrane protein</topology>
    </subcellularLocation>
</comment>
<dbReference type="GO" id="GO:0009003">
    <property type="term" value="F:signal peptidase activity"/>
    <property type="evidence" value="ECO:0007669"/>
    <property type="project" value="UniProtKB-EC"/>
</dbReference>
<dbReference type="GO" id="GO:0006465">
    <property type="term" value="P:signal peptide processing"/>
    <property type="evidence" value="ECO:0007669"/>
    <property type="project" value="InterPro"/>
</dbReference>